<organism evidence="3 4">
    <name type="scientific">Clytia hemisphaerica</name>
    <dbReference type="NCBI Taxonomy" id="252671"/>
    <lineage>
        <taxon>Eukaryota</taxon>
        <taxon>Metazoa</taxon>
        <taxon>Cnidaria</taxon>
        <taxon>Hydrozoa</taxon>
        <taxon>Hydroidolina</taxon>
        <taxon>Leptothecata</taxon>
        <taxon>Obeliida</taxon>
        <taxon>Clytiidae</taxon>
        <taxon>Clytia</taxon>
    </lineage>
</organism>
<feature type="signal peptide" evidence="2">
    <location>
        <begin position="1"/>
        <end position="19"/>
    </location>
</feature>
<accession>A0A7M5V4Y1</accession>
<protein>
    <recommendedName>
        <fullName evidence="5">Cnidarian restricted protein</fullName>
    </recommendedName>
</protein>
<evidence type="ECO:0000256" key="1">
    <source>
        <dbReference type="SAM" id="MobiDB-lite"/>
    </source>
</evidence>
<feature type="compositionally biased region" description="Acidic residues" evidence="1">
    <location>
        <begin position="30"/>
        <end position="85"/>
    </location>
</feature>
<evidence type="ECO:0000256" key="2">
    <source>
        <dbReference type="SAM" id="SignalP"/>
    </source>
</evidence>
<dbReference type="EnsemblMetazoa" id="CLYHEMT002529.1">
    <property type="protein sequence ID" value="CLYHEMP002529.1"/>
    <property type="gene ID" value="CLYHEMG002529"/>
</dbReference>
<sequence length="207" mass="24481">MKIWKALLLVSFLVYKVHCETEQEAKTISNDEETTNDIENDEVTMDLLDQDEDQEDEQSEDEASEQLENEEEMKDELEEQDLKEDEDASYKRFLYTKKVFIFKDKHPVQCQVTKSSNNPIRCYLKYACVKRHGNKCIKKKVWKFCVFRFTKTCLFTSKFVIKKCFRIRHGGGYKVKCYKSAPQLVKIRKSAGVINKAKLVKVYYTKH</sequence>
<dbReference type="Proteomes" id="UP000594262">
    <property type="component" value="Unplaced"/>
</dbReference>
<dbReference type="AlphaFoldDB" id="A0A7M5V4Y1"/>
<feature type="region of interest" description="Disordered" evidence="1">
    <location>
        <begin position="24"/>
        <end position="85"/>
    </location>
</feature>
<reference evidence="3" key="1">
    <citation type="submission" date="2021-01" db="UniProtKB">
        <authorList>
            <consortium name="EnsemblMetazoa"/>
        </authorList>
    </citation>
    <scope>IDENTIFICATION</scope>
</reference>
<keyword evidence="2" id="KW-0732">Signal</keyword>
<evidence type="ECO:0008006" key="5">
    <source>
        <dbReference type="Google" id="ProtNLM"/>
    </source>
</evidence>
<name>A0A7M5V4Y1_9CNID</name>
<keyword evidence="4" id="KW-1185">Reference proteome</keyword>
<evidence type="ECO:0000313" key="4">
    <source>
        <dbReference type="Proteomes" id="UP000594262"/>
    </source>
</evidence>
<feature type="chain" id="PRO_5029676498" description="Cnidarian restricted protein" evidence="2">
    <location>
        <begin position="20"/>
        <end position="207"/>
    </location>
</feature>
<evidence type="ECO:0000313" key="3">
    <source>
        <dbReference type="EnsemblMetazoa" id="CLYHEMP002529.1"/>
    </source>
</evidence>
<proteinExistence type="predicted"/>